<gene>
    <name evidence="7" type="ORF">DES43_105114</name>
</gene>
<feature type="transmembrane region" description="Helical" evidence="5">
    <location>
        <begin position="52"/>
        <end position="75"/>
    </location>
</feature>
<evidence type="ECO:0000256" key="4">
    <source>
        <dbReference type="ARBA" id="ARBA00023136"/>
    </source>
</evidence>
<evidence type="ECO:0000313" key="7">
    <source>
        <dbReference type="EMBL" id="TDR36448.1"/>
    </source>
</evidence>
<feature type="transmembrane region" description="Helical" evidence="5">
    <location>
        <begin position="87"/>
        <end position="106"/>
    </location>
</feature>
<organism evidence="7 8">
    <name type="scientific">Aquamicrobium defluvii</name>
    <dbReference type="NCBI Taxonomy" id="69279"/>
    <lineage>
        <taxon>Bacteria</taxon>
        <taxon>Pseudomonadati</taxon>
        <taxon>Pseudomonadota</taxon>
        <taxon>Alphaproteobacteria</taxon>
        <taxon>Hyphomicrobiales</taxon>
        <taxon>Phyllobacteriaceae</taxon>
        <taxon>Aquamicrobium</taxon>
    </lineage>
</organism>
<sequence length="434" mass="46388">MFAVIGTGPVQILQKLGFAHSGLRLPFASLPEDGIARNNAISAFLMGALPPAAGSAISVLLFTFFVWALVSMAFGRFAFRMTRSDRLLAWTCTLFVGLIVLTALVGENSSQAPRSFVWLLTFLAPWAIIPRLRASEGVDYLSPYITGAAVGAIAACLIAFVQLAIFDVRPASGAGNEAVFGMMSLCLMGLGGLKIGSDTRAGILLGLVAIGAGLAAILMSLTRGVALSAIPVLLLLAVFAPLKLRAVILRPATIPAFIAAFVILYFIQDALDARFQETVGELGILLHNGNTDGPIGERVRLWHAALEAIRQSPILGYGIQNRMDALVPTLMLDGNAIRGFTHAHNSVLTFMLDGGVLVLSAMIGVLCMPVVLAWRAPRDASYRMRLFAALIVCGSYALCGMTQIMFKHDIMDSFFVFFSILIAASIPDDERQAR</sequence>
<proteinExistence type="predicted"/>
<feature type="domain" description="O-antigen ligase-related" evidence="6">
    <location>
        <begin position="212"/>
        <end position="361"/>
    </location>
</feature>
<dbReference type="GO" id="GO:0016874">
    <property type="term" value="F:ligase activity"/>
    <property type="evidence" value="ECO:0007669"/>
    <property type="project" value="UniProtKB-KW"/>
</dbReference>
<dbReference type="EMBL" id="SNZF01000005">
    <property type="protein sequence ID" value="TDR36448.1"/>
    <property type="molecule type" value="Genomic_DNA"/>
</dbReference>
<comment type="subcellular location">
    <subcellularLocation>
        <location evidence="1">Membrane</location>
        <topology evidence="1">Multi-pass membrane protein</topology>
    </subcellularLocation>
</comment>
<evidence type="ECO:0000256" key="3">
    <source>
        <dbReference type="ARBA" id="ARBA00022989"/>
    </source>
</evidence>
<dbReference type="InterPro" id="IPR007016">
    <property type="entry name" value="O-antigen_ligase-rel_domated"/>
</dbReference>
<evidence type="ECO:0000256" key="2">
    <source>
        <dbReference type="ARBA" id="ARBA00022692"/>
    </source>
</evidence>
<keyword evidence="4 5" id="KW-0472">Membrane</keyword>
<evidence type="ECO:0000256" key="5">
    <source>
        <dbReference type="SAM" id="Phobius"/>
    </source>
</evidence>
<comment type="caution">
    <text evidence="7">The sequence shown here is derived from an EMBL/GenBank/DDBJ whole genome shotgun (WGS) entry which is preliminary data.</text>
</comment>
<dbReference type="Proteomes" id="UP000294958">
    <property type="component" value="Unassembled WGS sequence"/>
</dbReference>
<reference evidence="7 8" key="1">
    <citation type="submission" date="2019-03" db="EMBL/GenBank/DDBJ databases">
        <title>Genomic Encyclopedia of Type Strains, Phase IV (KMG-IV): sequencing the most valuable type-strain genomes for metagenomic binning, comparative biology and taxonomic classification.</title>
        <authorList>
            <person name="Goeker M."/>
        </authorList>
    </citation>
    <scope>NUCLEOTIDE SEQUENCE [LARGE SCALE GENOMIC DNA]</scope>
    <source>
        <strain evidence="7 8">DSM 11603</strain>
    </source>
</reference>
<evidence type="ECO:0000256" key="1">
    <source>
        <dbReference type="ARBA" id="ARBA00004141"/>
    </source>
</evidence>
<feature type="transmembrane region" description="Helical" evidence="5">
    <location>
        <begin position="386"/>
        <end position="404"/>
    </location>
</feature>
<feature type="transmembrane region" description="Helical" evidence="5">
    <location>
        <begin position="178"/>
        <end position="195"/>
    </location>
</feature>
<feature type="transmembrane region" description="Helical" evidence="5">
    <location>
        <begin position="247"/>
        <end position="267"/>
    </location>
</feature>
<feature type="transmembrane region" description="Helical" evidence="5">
    <location>
        <begin position="202"/>
        <end position="219"/>
    </location>
</feature>
<name>A0A4V6PY77_9HYPH</name>
<evidence type="ECO:0000259" key="6">
    <source>
        <dbReference type="Pfam" id="PF04932"/>
    </source>
</evidence>
<feature type="transmembrane region" description="Helical" evidence="5">
    <location>
        <begin position="112"/>
        <end position="129"/>
    </location>
</feature>
<protein>
    <submittedName>
        <fullName evidence="7">O-antigen ligase</fullName>
    </submittedName>
</protein>
<dbReference type="PANTHER" id="PTHR37422">
    <property type="entry name" value="TEICHURONIC ACID BIOSYNTHESIS PROTEIN TUAE"/>
    <property type="match status" value="1"/>
</dbReference>
<dbReference type="InterPro" id="IPR051533">
    <property type="entry name" value="WaaL-like"/>
</dbReference>
<accession>A0A4V6PY77</accession>
<feature type="transmembrane region" description="Helical" evidence="5">
    <location>
        <begin position="354"/>
        <end position="374"/>
    </location>
</feature>
<keyword evidence="3 5" id="KW-1133">Transmembrane helix</keyword>
<evidence type="ECO:0000313" key="8">
    <source>
        <dbReference type="Proteomes" id="UP000294958"/>
    </source>
</evidence>
<keyword evidence="8" id="KW-1185">Reference proteome</keyword>
<feature type="transmembrane region" description="Helical" evidence="5">
    <location>
        <begin position="410"/>
        <end position="427"/>
    </location>
</feature>
<keyword evidence="7" id="KW-0436">Ligase</keyword>
<feature type="transmembrane region" description="Helical" evidence="5">
    <location>
        <begin position="141"/>
        <end position="166"/>
    </location>
</feature>
<keyword evidence="2 5" id="KW-0812">Transmembrane</keyword>
<dbReference type="GO" id="GO:0016020">
    <property type="term" value="C:membrane"/>
    <property type="evidence" value="ECO:0007669"/>
    <property type="project" value="UniProtKB-SubCell"/>
</dbReference>
<dbReference type="AlphaFoldDB" id="A0A4V6PY77"/>
<feature type="transmembrane region" description="Helical" evidence="5">
    <location>
        <begin position="225"/>
        <end position="242"/>
    </location>
</feature>
<dbReference type="Pfam" id="PF04932">
    <property type="entry name" value="Wzy_C"/>
    <property type="match status" value="1"/>
</dbReference>
<dbReference type="PANTHER" id="PTHR37422:SF13">
    <property type="entry name" value="LIPOPOLYSACCHARIDE BIOSYNTHESIS PROTEIN PA4999-RELATED"/>
    <property type="match status" value="1"/>
</dbReference>